<feature type="domain" description="Peptide chain release factor" evidence="5">
    <location>
        <begin position="20"/>
        <end position="132"/>
    </location>
</feature>
<dbReference type="SUPFAM" id="SSF75620">
    <property type="entry name" value="Release factor"/>
    <property type="match status" value="1"/>
</dbReference>
<dbReference type="FunFam" id="3.30.160.20:FF:000004">
    <property type="entry name" value="Peptide chain release factor 1"/>
    <property type="match status" value="1"/>
</dbReference>
<keyword evidence="2" id="KW-0488">Methylation</keyword>
<gene>
    <name evidence="6" type="ORF">X975_08374</name>
</gene>
<dbReference type="EMBL" id="KK118812">
    <property type="protein sequence ID" value="KFM73929.1"/>
    <property type="molecule type" value="Genomic_DNA"/>
</dbReference>
<keyword evidence="7" id="KW-1185">Reference proteome</keyword>
<dbReference type="Pfam" id="PF00472">
    <property type="entry name" value="RF-1"/>
    <property type="match status" value="1"/>
</dbReference>
<dbReference type="Proteomes" id="UP000054359">
    <property type="component" value="Unassembled WGS sequence"/>
</dbReference>
<evidence type="ECO:0000259" key="5">
    <source>
        <dbReference type="SMART" id="SM00937"/>
    </source>
</evidence>
<accession>A0A087U990</accession>
<dbReference type="InterPro" id="IPR050057">
    <property type="entry name" value="Prokaryotic/Mito_RF"/>
</dbReference>
<dbReference type="PANTHER" id="PTHR43804:SF7">
    <property type="entry name" value="LD18447P"/>
    <property type="match status" value="1"/>
</dbReference>
<comment type="similarity">
    <text evidence="1">Belongs to the prokaryotic/mitochondrial release factor family.</text>
</comment>
<dbReference type="Gene3D" id="3.30.160.20">
    <property type="match status" value="1"/>
</dbReference>
<evidence type="ECO:0000256" key="4">
    <source>
        <dbReference type="SAM" id="Coils"/>
    </source>
</evidence>
<dbReference type="Pfam" id="PF03462">
    <property type="entry name" value="PCRF"/>
    <property type="match status" value="1"/>
</dbReference>
<dbReference type="OrthoDB" id="2019491at2759"/>
<dbReference type="SMART" id="SM00937">
    <property type="entry name" value="PCRF"/>
    <property type="match status" value="1"/>
</dbReference>
<name>A0A087U990_STEMI</name>
<dbReference type="AlphaFoldDB" id="A0A087U990"/>
<sequence length="304" mass="34958">MHDIDQINAELKELEEFISELKEKEDEFLSTALSEKETLNTHIEHLKNEILDLLIPIDVVDDKDIIMELSPGVGGQEAMLFTKDMCDMYCHFADWKGWSYEILKYDATDIGGLRSAHISVTGPNAFKILKYECGVHRVQRVPKTEKAGRIHTSTMTVAVLPQPTEIDIVINPRDLEFEYKHSSGAGGQNVNKTESCVRITHKPSGIVVENQMERSQHRNKEMALKILRAKLYERELENILKETTSNRKLQIGTAARSEKVRTYNFLQDRITDHRAHINIFGVESFFRGEENLDMLLQKLQKWSC</sequence>
<keyword evidence="4" id="KW-0175">Coiled coil</keyword>
<dbReference type="STRING" id="407821.A0A087U990"/>
<proteinExistence type="inferred from homology"/>
<dbReference type="PANTHER" id="PTHR43804">
    <property type="entry name" value="LD18447P"/>
    <property type="match status" value="1"/>
</dbReference>
<evidence type="ECO:0000313" key="7">
    <source>
        <dbReference type="Proteomes" id="UP000054359"/>
    </source>
</evidence>
<organism evidence="6 7">
    <name type="scientific">Stegodyphus mimosarum</name>
    <name type="common">African social velvet spider</name>
    <dbReference type="NCBI Taxonomy" id="407821"/>
    <lineage>
        <taxon>Eukaryota</taxon>
        <taxon>Metazoa</taxon>
        <taxon>Ecdysozoa</taxon>
        <taxon>Arthropoda</taxon>
        <taxon>Chelicerata</taxon>
        <taxon>Arachnida</taxon>
        <taxon>Araneae</taxon>
        <taxon>Araneomorphae</taxon>
        <taxon>Entelegynae</taxon>
        <taxon>Eresoidea</taxon>
        <taxon>Eresidae</taxon>
        <taxon>Stegodyphus</taxon>
    </lineage>
</organism>
<dbReference type="InterPro" id="IPR045853">
    <property type="entry name" value="Pep_chain_release_fac_I_sf"/>
</dbReference>
<evidence type="ECO:0000256" key="3">
    <source>
        <dbReference type="ARBA" id="ARBA00022917"/>
    </source>
</evidence>
<dbReference type="Gene3D" id="3.30.70.1660">
    <property type="match status" value="1"/>
</dbReference>
<feature type="coiled-coil region" evidence="4">
    <location>
        <begin position="4"/>
        <end position="49"/>
    </location>
</feature>
<dbReference type="OMA" id="LEWEVFR"/>
<evidence type="ECO:0000256" key="2">
    <source>
        <dbReference type="ARBA" id="ARBA00022481"/>
    </source>
</evidence>
<dbReference type="GO" id="GO:0003747">
    <property type="term" value="F:translation release factor activity"/>
    <property type="evidence" value="ECO:0007669"/>
    <property type="project" value="InterPro"/>
</dbReference>
<reference evidence="6 7" key="1">
    <citation type="submission" date="2013-11" db="EMBL/GenBank/DDBJ databases">
        <title>Genome sequencing of Stegodyphus mimosarum.</title>
        <authorList>
            <person name="Bechsgaard J."/>
        </authorList>
    </citation>
    <scope>NUCLEOTIDE SEQUENCE [LARGE SCALE GENOMIC DNA]</scope>
</reference>
<evidence type="ECO:0000313" key="6">
    <source>
        <dbReference type="EMBL" id="KFM73929.1"/>
    </source>
</evidence>
<dbReference type="GO" id="GO:0005737">
    <property type="term" value="C:cytoplasm"/>
    <property type="evidence" value="ECO:0007669"/>
    <property type="project" value="UniProtKB-ARBA"/>
</dbReference>
<evidence type="ECO:0000256" key="1">
    <source>
        <dbReference type="ARBA" id="ARBA00010835"/>
    </source>
</evidence>
<feature type="non-terminal residue" evidence="6">
    <location>
        <position position="304"/>
    </location>
</feature>
<dbReference type="InterPro" id="IPR000352">
    <property type="entry name" value="Pep_chain_release_fac_I"/>
</dbReference>
<protein>
    <submittedName>
        <fullName evidence="6">Peptide chain release factor 1-like, mitochondrial</fullName>
    </submittedName>
</protein>
<keyword evidence="3" id="KW-0648">Protein biosynthesis</keyword>
<dbReference type="InterPro" id="IPR005139">
    <property type="entry name" value="PCRF"/>
</dbReference>